<comment type="caution">
    <text evidence="1">The sequence shown here is derived from an EMBL/GenBank/DDBJ whole genome shotgun (WGS) entry which is preliminary data.</text>
</comment>
<name>A0ABT7EDG9_9FIRM</name>
<protein>
    <recommendedName>
        <fullName evidence="3">DUF3794 domain-containing protein</fullName>
    </recommendedName>
</protein>
<evidence type="ECO:0008006" key="3">
    <source>
        <dbReference type="Google" id="ProtNLM"/>
    </source>
</evidence>
<sequence>MTKVMRELVEYNGITMCPYEKIPYFTQLNVDNIFCIQPEKPDIDRIVSVYAQASITDSKLISTVKGTSLEGQGLTGYDVMICGEISLKIEYIECDSCNSCECNVPINTTESTFSFYGSVVLPQNININATITPSVAIEDILSEKMDLRCIYNNITIMLIADVSSSSNDLNVKIDNCSQNLFPIMPTYFKQQMVCENINLDPKRLDIERVIDVSVWPEISNIKLIDTAIGVSNEGQRLSGFALVVEVNLKEKITYIACEPTQMTQVNYYQNSSIINVVVPDEVNIKDINSLMSVGSISVTPYVEGIKFKKLDNKTINLCVMLLVDVKVC</sequence>
<organism evidence="1 2">
    <name type="scientific">Romboutsia sedimentorum</name>
    <dbReference type="NCBI Taxonomy" id="1368474"/>
    <lineage>
        <taxon>Bacteria</taxon>
        <taxon>Bacillati</taxon>
        <taxon>Bacillota</taxon>
        <taxon>Clostridia</taxon>
        <taxon>Peptostreptococcales</taxon>
        <taxon>Peptostreptococcaceae</taxon>
        <taxon>Romboutsia</taxon>
    </lineage>
</organism>
<evidence type="ECO:0000313" key="1">
    <source>
        <dbReference type="EMBL" id="MDK2564965.1"/>
    </source>
</evidence>
<gene>
    <name evidence="1" type="ORF">QOZ84_15630</name>
</gene>
<dbReference type="RefSeq" id="WP_284133833.1">
    <property type="nucleotide sequence ID" value="NZ_JASKYM010000014.1"/>
</dbReference>
<reference evidence="1 2" key="1">
    <citation type="submission" date="2023-05" db="EMBL/GenBank/DDBJ databases">
        <title>Rombocin, a short stable natural nisin variant, displays selective antimicrobial activity against Listeria monocytogenes and employs dual mode of action to kill target bacterial strains.</title>
        <authorList>
            <person name="Wambui J."/>
            <person name="Stephan R."/>
            <person name="Kuipers O.P."/>
        </authorList>
    </citation>
    <scope>NUCLEOTIDE SEQUENCE [LARGE SCALE GENOMIC DNA]</scope>
    <source>
        <strain evidence="1 2">RC002</strain>
    </source>
</reference>
<accession>A0ABT7EDG9</accession>
<dbReference type="EMBL" id="JASKYM010000014">
    <property type="protein sequence ID" value="MDK2564965.1"/>
    <property type="molecule type" value="Genomic_DNA"/>
</dbReference>
<evidence type="ECO:0000313" key="2">
    <source>
        <dbReference type="Proteomes" id="UP001301012"/>
    </source>
</evidence>
<keyword evidence="2" id="KW-1185">Reference proteome</keyword>
<proteinExistence type="predicted"/>
<dbReference type="Proteomes" id="UP001301012">
    <property type="component" value="Unassembled WGS sequence"/>
</dbReference>